<dbReference type="GO" id="GO:0016020">
    <property type="term" value="C:membrane"/>
    <property type="evidence" value="ECO:0007669"/>
    <property type="project" value="InterPro"/>
</dbReference>
<reference evidence="3 4" key="1">
    <citation type="submission" date="2018-11" db="EMBL/GenBank/DDBJ databases">
        <title>Genome sequencing of Lautropia sp. KCOM 2505 (= ChDC F240).</title>
        <authorList>
            <person name="Kook J.-K."/>
            <person name="Park S.-N."/>
            <person name="Lim Y.K."/>
        </authorList>
    </citation>
    <scope>NUCLEOTIDE SEQUENCE [LARGE SCALE GENOMIC DNA]</scope>
    <source>
        <strain evidence="3 4">KCOM 2505</strain>
    </source>
</reference>
<organism evidence="3 4">
    <name type="scientific">Lautropia dentalis</name>
    <dbReference type="NCBI Taxonomy" id="2490857"/>
    <lineage>
        <taxon>Bacteria</taxon>
        <taxon>Pseudomonadati</taxon>
        <taxon>Pseudomonadota</taxon>
        <taxon>Betaproteobacteria</taxon>
        <taxon>Burkholderiales</taxon>
        <taxon>Burkholderiaceae</taxon>
        <taxon>Lautropia</taxon>
    </lineage>
</organism>
<dbReference type="Gene3D" id="1.10.287.3610">
    <property type="match status" value="1"/>
</dbReference>
<evidence type="ECO:0000256" key="2">
    <source>
        <dbReference type="PIRSR" id="PIRSR600829-3"/>
    </source>
</evidence>
<dbReference type="GO" id="GO:0016301">
    <property type="term" value="F:kinase activity"/>
    <property type="evidence" value="ECO:0007669"/>
    <property type="project" value="InterPro"/>
</dbReference>
<dbReference type="InterPro" id="IPR036945">
    <property type="entry name" value="DAGK_sf"/>
</dbReference>
<feature type="binding site" evidence="1">
    <location>
        <position position="10"/>
    </location>
    <ligand>
        <name>substrate</name>
    </ligand>
</feature>
<keyword evidence="2" id="KW-0547">Nucleotide-binding</keyword>
<dbReference type="EMBL" id="RRUE01000001">
    <property type="protein sequence ID" value="RRN46117.1"/>
    <property type="molecule type" value="Genomic_DNA"/>
</dbReference>
<comment type="caution">
    <text evidence="3">The sequence shown here is derived from an EMBL/GenBank/DDBJ whole genome shotgun (WGS) entry which is preliminary data.</text>
</comment>
<evidence type="ECO:0000313" key="4">
    <source>
        <dbReference type="Proteomes" id="UP000270261"/>
    </source>
</evidence>
<gene>
    <name evidence="3" type="ORF">EHV23_05305</name>
</gene>
<dbReference type="GO" id="GO:0008654">
    <property type="term" value="P:phospholipid biosynthetic process"/>
    <property type="evidence" value="ECO:0007669"/>
    <property type="project" value="InterPro"/>
</dbReference>
<dbReference type="Pfam" id="PF01219">
    <property type="entry name" value="DAGK_prokar"/>
    <property type="match status" value="1"/>
</dbReference>
<evidence type="ECO:0000313" key="3">
    <source>
        <dbReference type="EMBL" id="RRN46117.1"/>
    </source>
</evidence>
<evidence type="ECO:0000256" key="1">
    <source>
        <dbReference type="PIRSR" id="PIRSR600829-2"/>
    </source>
</evidence>
<sequence>MAGRAKDMGSATVLVSLLLAALGWLATVAHNFL</sequence>
<dbReference type="AlphaFoldDB" id="A0A3R8MZM9"/>
<dbReference type="Proteomes" id="UP000270261">
    <property type="component" value="Unassembled WGS sequence"/>
</dbReference>
<feature type="binding site" evidence="2">
    <location>
        <begin position="6"/>
        <end position="7"/>
    </location>
    <ligand>
        <name>ATP</name>
        <dbReference type="ChEBI" id="CHEBI:30616"/>
    </ligand>
</feature>
<name>A0A3R8MZM9_9BURK</name>
<dbReference type="InterPro" id="IPR000829">
    <property type="entry name" value="DAGK"/>
</dbReference>
<accession>A0A3R8MZM9</accession>
<keyword evidence="4" id="KW-1185">Reference proteome</keyword>
<keyword evidence="2" id="KW-0067">ATP-binding</keyword>
<proteinExistence type="predicted"/>
<protein>
    <submittedName>
        <fullName evidence="3">Uncharacterized protein</fullName>
    </submittedName>
</protein>